<keyword evidence="1" id="KW-0732">Signal</keyword>
<dbReference type="Proteomes" id="UP000830631">
    <property type="component" value="Chromosome"/>
</dbReference>
<dbReference type="EMBL" id="CP078078">
    <property type="protein sequence ID" value="UPL17821.1"/>
    <property type="molecule type" value="Genomic_DNA"/>
</dbReference>
<proteinExistence type="predicted"/>
<protein>
    <submittedName>
        <fullName evidence="3">M23 family metallopeptidase</fullName>
    </submittedName>
</protein>
<keyword evidence="4" id="KW-1185">Reference proteome</keyword>
<evidence type="ECO:0000256" key="1">
    <source>
        <dbReference type="ARBA" id="ARBA00022729"/>
    </source>
</evidence>
<dbReference type="InterPro" id="IPR016047">
    <property type="entry name" value="M23ase_b-sheet_dom"/>
</dbReference>
<evidence type="ECO:0000313" key="3">
    <source>
        <dbReference type="EMBL" id="UPL17821.1"/>
    </source>
</evidence>
<dbReference type="SUPFAM" id="SSF51261">
    <property type="entry name" value="Duplicated hybrid motif"/>
    <property type="match status" value="1"/>
</dbReference>
<dbReference type="RefSeq" id="WP_261812639.1">
    <property type="nucleotide sequence ID" value="NZ_CP078078.1"/>
</dbReference>
<evidence type="ECO:0000313" key="4">
    <source>
        <dbReference type="Proteomes" id="UP000830631"/>
    </source>
</evidence>
<dbReference type="CDD" id="cd12797">
    <property type="entry name" value="M23_peptidase"/>
    <property type="match status" value="1"/>
</dbReference>
<dbReference type="PANTHER" id="PTHR21666">
    <property type="entry name" value="PEPTIDASE-RELATED"/>
    <property type="match status" value="1"/>
</dbReference>
<evidence type="ECO:0000259" key="2">
    <source>
        <dbReference type="Pfam" id="PF01551"/>
    </source>
</evidence>
<dbReference type="PANTHER" id="PTHR21666:SF289">
    <property type="entry name" value="L-ALA--D-GLU ENDOPEPTIDASE"/>
    <property type="match status" value="1"/>
</dbReference>
<reference evidence="3 4" key="1">
    <citation type="submission" date="2021-06" db="EMBL/GenBank/DDBJ databases">
        <title>Genome-based taxonomic framework of Microbacterium strains isolated from marine environment, the description of four new species and reclassification of four preexisting species.</title>
        <authorList>
            <person name="Lee S.D."/>
            <person name="Kim S.-M."/>
            <person name="Byeon Y.-S."/>
            <person name="Yang H.L."/>
            <person name="Kim I.S."/>
        </authorList>
    </citation>
    <scope>NUCLEOTIDE SEQUENCE [LARGE SCALE GENOMIC DNA]</scope>
    <source>
        <strain evidence="3 4">KSW4-10</strain>
    </source>
</reference>
<feature type="domain" description="M23ase beta-sheet core" evidence="2">
    <location>
        <begin position="61"/>
        <end position="153"/>
    </location>
</feature>
<dbReference type="InterPro" id="IPR011055">
    <property type="entry name" value="Dup_hybrid_motif"/>
</dbReference>
<dbReference type="Pfam" id="PF01551">
    <property type="entry name" value="Peptidase_M23"/>
    <property type="match status" value="1"/>
</dbReference>
<name>A0ABY4IYG9_9MICO</name>
<sequence>MSLHSRTRSGSVIGLLLVLLATLGSFGTAEAADLPRWRWPLLGTRAVVEPFRAPAHEYGAGHRGVDLVSSVGAIAVAPADGVIAFRGTVVDRPLLTITHADGLVTTFEPLRSTLDPGDAVSAGQEIGAVDVGGHTPSGALHIGVRRDGAYINPLLLFGDIPRSILLPCCAPL</sequence>
<organism evidence="3 4">
    <name type="scientific">Microbacterium aurugineum</name>
    <dbReference type="NCBI Taxonomy" id="2851642"/>
    <lineage>
        <taxon>Bacteria</taxon>
        <taxon>Bacillati</taxon>
        <taxon>Actinomycetota</taxon>
        <taxon>Actinomycetes</taxon>
        <taxon>Micrococcales</taxon>
        <taxon>Microbacteriaceae</taxon>
        <taxon>Microbacterium</taxon>
    </lineage>
</organism>
<dbReference type="InterPro" id="IPR050570">
    <property type="entry name" value="Cell_wall_metabolism_enzyme"/>
</dbReference>
<accession>A0ABY4IYG9</accession>
<gene>
    <name evidence="3" type="ORF">KV397_08705</name>
</gene>
<dbReference type="Gene3D" id="2.70.70.10">
    <property type="entry name" value="Glucose Permease (Domain IIA)"/>
    <property type="match status" value="1"/>
</dbReference>